<evidence type="ECO:0000313" key="4">
    <source>
        <dbReference type="Proteomes" id="UP000616595"/>
    </source>
</evidence>
<dbReference type="InterPro" id="IPR048447">
    <property type="entry name" value="DUF1980_C"/>
</dbReference>
<feature type="region of interest" description="Disordered" evidence="1">
    <location>
        <begin position="27"/>
        <end position="55"/>
    </location>
</feature>
<gene>
    <name evidence="3" type="ORF">GH810_07830</name>
</gene>
<reference evidence="3" key="2">
    <citation type="submission" date="2020-10" db="EMBL/GenBank/DDBJ databases">
        <title>Comparative genomics of the Acetobacterium genus.</title>
        <authorList>
            <person name="Marshall C."/>
            <person name="May H."/>
            <person name="Norman S."/>
        </authorList>
    </citation>
    <scope>NUCLEOTIDE SEQUENCE</scope>
    <source>
        <strain evidence="3">DER-2019</strain>
    </source>
</reference>
<feature type="compositionally biased region" description="Polar residues" evidence="1">
    <location>
        <begin position="27"/>
        <end position="41"/>
    </location>
</feature>
<keyword evidence="4" id="KW-1185">Reference proteome</keyword>
<accession>A0A923KXE0</accession>
<dbReference type="RefSeq" id="WP_148567551.1">
    <property type="nucleotide sequence ID" value="NZ_RXYA01000010.1"/>
</dbReference>
<dbReference type="PROSITE" id="PS51257">
    <property type="entry name" value="PROKAR_LIPOPROTEIN"/>
    <property type="match status" value="1"/>
</dbReference>
<feature type="domain" description="DUF1980" evidence="2">
    <location>
        <begin position="63"/>
        <end position="187"/>
    </location>
</feature>
<feature type="compositionally biased region" description="Basic and acidic residues" evidence="1">
    <location>
        <begin position="42"/>
        <end position="53"/>
    </location>
</feature>
<evidence type="ECO:0000313" key="3">
    <source>
        <dbReference type="EMBL" id="MBC3888216.1"/>
    </source>
</evidence>
<dbReference type="EMBL" id="WJBD01000007">
    <property type="protein sequence ID" value="MBC3888216.1"/>
    <property type="molecule type" value="Genomic_DNA"/>
</dbReference>
<proteinExistence type="predicted"/>
<dbReference type="Proteomes" id="UP000616595">
    <property type="component" value="Unassembled WGS sequence"/>
</dbReference>
<comment type="caution">
    <text evidence="3">The sequence shown here is derived from an EMBL/GenBank/DDBJ whole genome shotgun (WGS) entry which is preliminary data.</text>
</comment>
<evidence type="ECO:0000259" key="2">
    <source>
        <dbReference type="Pfam" id="PF21537"/>
    </source>
</evidence>
<reference evidence="3" key="1">
    <citation type="submission" date="2019-10" db="EMBL/GenBank/DDBJ databases">
        <authorList>
            <person name="Ross D.E."/>
            <person name="Gulliver D."/>
        </authorList>
    </citation>
    <scope>NUCLEOTIDE SEQUENCE</scope>
    <source>
        <strain evidence="3">DER-2019</strain>
    </source>
</reference>
<dbReference type="AlphaFoldDB" id="A0A923KXE0"/>
<sequence>MTIKKGSMVFVWICILVLALGISGCSKQQSATSNNKTSSQKEATESSETKDYGTPDALGRVGYHCDIEADKKNFNGKVDIVVGDNLYTTQINDWYTNFDQYEGKTVEIEGYYINKYAPCTFVGRYGPSCPYCNGGYVSFEFYTQEDLSDLKPVQDWIKVIGILRQGEDKTGVFKYIEVLSLEKMDEVGMSTVTN</sequence>
<organism evidence="3 4">
    <name type="scientific">Acetobacterium paludosum</name>
    <dbReference type="NCBI Taxonomy" id="52693"/>
    <lineage>
        <taxon>Bacteria</taxon>
        <taxon>Bacillati</taxon>
        <taxon>Bacillota</taxon>
        <taxon>Clostridia</taxon>
        <taxon>Eubacteriales</taxon>
        <taxon>Eubacteriaceae</taxon>
        <taxon>Acetobacterium</taxon>
    </lineage>
</organism>
<evidence type="ECO:0000256" key="1">
    <source>
        <dbReference type="SAM" id="MobiDB-lite"/>
    </source>
</evidence>
<dbReference type="Pfam" id="PF21537">
    <property type="entry name" value="DUF1980_C"/>
    <property type="match status" value="1"/>
</dbReference>
<dbReference type="OrthoDB" id="1778827at2"/>
<name>A0A923KXE0_9FIRM</name>
<protein>
    <submittedName>
        <fullName evidence="3">Energy transducer TonB</fullName>
    </submittedName>
</protein>